<evidence type="ECO:0000313" key="8">
    <source>
        <dbReference type="EMBL" id="GFZ87161.1"/>
    </source>
</evidence>
<evidence type="ECO:0000313" key="9">
    <source>
        <dbReference type="Proteomes" id="UP000615455"/>
    </source>
</evidence>
<keyword evidence="1" id="KW-0229">DNA integration</keyword>
<name>A0ABQ1EUJ9_9BACL</name>
<dbReference type="InterPro" id="IPR036162">
    <property type="entry name" value="Resolvase-like_N_sf"/>
</dbReference>
<dbReference type="Pfam" id="PF13408">
    <property type="entry name" value="Zn_ribbon_recom"/>
    <property type="match status" value="1"/>
</dbReference>
<keyword evidence="2" id="KW-0238">DNA-binding</keyword>
<feature type="active site" description="O-(5'-phospho-DNA)-serine intermediate" evidence="4">
    <location>
        <position position="13"/>
    </location>
</feature>
<dbReference type="PANTHER" id="PTHR30461:SF23">
    <property type="entry name" value="DNA RECOMBINASE-RELATED"/>
    <property type="match status" value="1"/>
</dbReference>
<dbReference type="Pfam" id="PF07508">
    <property type="entry name" value="Recombinase"/>
    <property type="match status" value="1"/>
</dbReference>
<dbReference type="SUPFAM" id="SSF53041">
    <property type="entry name" value="Resolvase-like"/>
    <property type="match status" value="1"/>
</dbReference>
<keyword evidence="5" id="KW-0175">Coiled coil</keyword>
<proteinExistence type="predicted"/>
<evidence type="ECO:0000256" key="4">
    <source>
        <dbReference type="PROSITE-ProRule" id="PRU10137"/>
    </source>
</evidence>
<feature type="domain" description="Resolvase/invertase-type recombinase catalytic" evidence="6">
    <location>
        <begin position="5"/>
        <end position="148"/>
    </location>
</feature>
<dbReference type="InterPro" id="IPR038109">
    <property type="entry name" value="DNA_bind_recomb_sf"/>
</dbReference>
<dbReference type="InterPro" id="IPR011109">
    <property type="entry name" value="DNA_bind_recombinase_dom"/>
</dbReference>
<keyword evidence="3" id="KW-0233">DNA recombination</keyword>
<evidence type="ECO:0000256" key="2">
    <source>
        <dbReference type="ARBA" id="ARBA00023125"/>
    </source>
</evidence>
<evidence type="ECO:0000256" key="3">
    <source>
        <dbReference type="ARBA" id="ARBA00023172"/>
    </source>
</evidence>
<dbReference type="PROSITE" id="PS51737">
    <property type="entry name" value="RECOMBINASE_DNA_BIND"/>
    <property type="match status" value="1"/>
</dbReference>
<feature type="domain" description="Recombinase" evidence="7">
    <location>
        <begin position="155"/>
        <end position="286"/>
    </location>
</feature>
<dbReference type="PROSITE" id="PS00397">
    <property type="entry name" value="RECOMBINASES_1"/>
    <property type="match status" value="1"/>
</dbReference>
<keyword evidence="9" id="KW-1185">Reference proteome</keyword>
<dbReference type="PANTHER" id="PTHR30461">
    <property type="entry name" value="DNA-INVERTASE FROM LAMBDOID PROPHAGE"/>
    <property type="match status" value="1"/>
</dbReference>
<gene>
    <name evidence="8" type="ORF">GCM10008018_36660</name>
</gene>
<dbReference type="EMBL" id="BMHE01000018">
    <property type="protein sequence ID" value="GFZ87161.1"/>
    <property type="molecule type" value="Genomic_DNA"/>
</dbReference>
<evidence type="ECO:0000256" key="1">
    <source>
        <dbReference type="ARBA" id="ARBA00022908"/>
    </source>
</evidence>
<dbReference type="Proteomes" id="UP000615455">
    <property type="component" value="Unassembled WGS sequence"/>
</dbReference>
<dbReference type="InterPro" id="IPR006119">
    <property type="entry name" value="Resolv_N"/>
</dbReference>
<dbReference type="Gene3D" id="3.90.1750.20">
    <property type="entry name" value="Putative Large Serine Recombinase, Chain B, Domain 2"/>
    <property type="match status" value="1"/>
</dbReference>
<evidence type="ECO:0000256" key="5">
    <source>
        <dbReference type="SAM" id="Coils"/>
    </source>
</evidence>
<evidence type="ECO:0000259" key="7">
    <source>
        <dbReference type="PROSITE" id="PS51737"/>
    </source>
</evidence>
<dbReference type="SMART" id="SM00857">
    <property type="entry name" value="Resolvase"/>
    <property type="match status" value="1"/>
</dbReference>
<organism evidence="8 9">
    <name type="scientific">Paenibacillus marchantiophytorum</name>
    <dbReference type="NCBI Taxonomy" id="1619310"/>
    <lineage>
        <taxon>Bacteria</taxon>
        <taxon>Bacillati</taxon>
        <taxon>Bacillota</taxon>
        <taxon>Bacilli</taxon>
        <taxon>Bacillales</taxon>
        <taxon>Paenibacillaceae</taxon>
        <taxon>Paenibacillus</taxon>
    </lineage>
</organism>
<dbReference type="PROSITE" id="PS51736">
    <property type="entry name" value="RECOMBINASES_3"/>
    <property type="match status" value="1"/>
</dbReference>
<dbReference type="Gene3D" id="3.40.50.1390">
    <property type="entry name" value="Resolvase, N-terminal catalytic domain"/>
    <property type="match status" value="1"/>
</dbReference>
<sequence>METKTIAIYARVSTEEQAIEGFSIEAQLQTIHEYAKQNGYRVLEYVDKGISGKSMDKRPALQKLLSDAKQRLFEEVIVWKISRISRSMIDLVKILEVLDKYNIAFKSHTEDFGDARFMLYIRGALGELERKTIVDNVKMGMKQRAYQGKWNGGIVLGYKSSEVGTSTHRKKKETRLEIVESEALIVRMIFEKYADGQGYKSITNEINRLGCKTKTGGTFSVTTVKTILLNPVYIGKIRYNKQEDWTTKKRKGTNPAPIITDGQHKAIISQELWDKVQTRYEAVCKVPNRVFQGSFAFTGVMRCPQCGYGMVAQRATRKNKNGEIKYQRYYQCGQLANKGAGVCRANSVQADYAEQEILTRLQNILSHPQLVDDVCTSINKSQHVDKSSIEAELKLVDKEMADIDRKKDKYFKLFEDDVLTSQSLKEKLADIDKSKQQLQKRKVEIEEQLSENNAGKTVSEAIVRGILGEFVKLFDKLSNEKRKQLVHAVIKRVTVTEDRKIDQIELKFDTMATAL</sequence>
<comment type="caution">
    <text evidence="8">The sequence shown here is derived from an EMBL/GenBank/DDBJ whole genome shotgun (WGS) entry which is preliminary data.</text>
</comment>
<reference evidence="9" key="1">
    <citation type="journal article" date="2019" name="Int. J. Syst. Evol. Microbiol.">
        <title>The Global Catalogue of Microorganisms (GCM) 10K type strain sequencing project: providing services to taxonomists for standard genome sequencing and annotation.</title>
        <authorList>
            <consortium name="The Broad Institute Genomics Platform"/>
            <consortium name="The Broad Institute Genome Sequencing Center for Infectious Disease"/>
            <person name="Wu L."/>
            <person name="Ma J."/>
        </authorList>
    </citation>
    <scope>NUCLEOTIDE SEQUENCE [LARGE SCALE GENOMIC DNA]</scope>
    <source>
        <strain evidence="9">CGMCC 1.15043</strain>
    </source>
</reference>
<accession>A0ABQ1EUJ9</accession>
<dbReference type="RefSeq" id="WP_189013687.1">
    <property type="nucleotide sequence ID" value="NZ_BMHE01000018.1"/>
</dbReference>
<dbReference type="InterPro" id="IPR006118">
    <property type="entry name" value="Recombinase_CS"/>
</dbReference>
<protein>
    <submittedName>
        <fullName evidence="8">Recombinase RecB</fullName>
    </submittedName>
</protein>
<evidence type="ECO:0000259" key="6">
    <source>
        <dbReference type="PROSITE" id="PS51736"/>
    </source>
</evidence>
<dbReference type="Pfam" id="PF00239">
    <property type="entry name" value="Resolvase"/>
    <property type="match status" value="1"/>
</dbReference>
<feature type="coiled-coil region" evidence="5">
    <location>
        <begin position="421"/>
        <end position="455"/>
    </location>
</feature>
<dbReference type="InterPro" id="IPR025827">
    <property type="entry name" value="Zn_ribbon_recom_dom"/>
</dbReference>
<dbReference type="CDD" id="cd00338">
    <property type="entry name" value="Ser_Recombinase"/>
    <property type="match status" value="1"/>
</dbReference>
<dbReference type="InterPro" id="IPR050639">
    <property type="entry name" value="SSR_resolvase"/>
</dbReference>